<evidence type="ECO:0000313" key="6">
    <source>
        <dbReference type="Proteomes" id="UP000286003"/>
    </source>
</evidence>
<reference evidence="4 5" key="1">
    <citation type="submission" date="2018-08" db="EMBL/GenBank/DDBJ databases">
        <title>A genome reference for cultivated species of the human gut microbiota.</title>
        <authorList>
            <person name="Zou Y."/>
            <person name="Xue W."/>
            <person name="Luo G."/>
        </authorList>
    </citation>
    <scope>NUCLEOTIDE SEQUENCE [LARGE SCALE GENOMIC DNA]</scope>
    <source>
        <strain evidence="1 4">AF19-10AC</strain>
        <strain evidence="3 6">AF31-23</strain>
        <strain evidence="2 5">AF36-16BH</strain>
    </source>
</reference>
<organism evidence="2 5">
    <name type="scientific">Bacteroides intestinalis</name>
    <dbReference type="NCBI Taxonomy" id="329854"/>
    <lineage>
        <taxon>Bacteria</taxon>
        <taxon>Pseudomonadati</taxon>
        <taxon>Bacteroidota</taxon>
        <taxon>Bacteroidia</taxon>
        <taxon>Bacteroidales</taxon>
        <taxon>Bacteroidaceae</taxon>
        <taxon>Bacteroides</taxon>
    </lineage>
</organism>
<dbReference type="EMBL" id="QRWT01000002">
    <property type="protein sequence ID" value="RGT57304.1"/>
    <property type="molecule type" value="Genomic_DNA"/>
</dbReference>
<dbReference type="Proteomes" id="UP000285013">
    <property type="component" value="Unassembled WGS sequence"/>
</dbReference>
<dbReference type="GeneID" id="26161254"/>
<dbReference type="InterPro" id="IPR053841">
    <property type="entry name" value="MksE"/>
</dbReference>
<dbReference type="Proteomes" id="UP000284772">
    <property type="component" value="Unassembled WGS sequence"/>
</dbReference>
<comment type="caution">
    <text evidence="2">The sequence shown here is derived from an EMBL/GenBank/DDBJ whole genome shotgun (WGS) entry which is preliminary data.</text>
</comment>
<sequence>MKYTEEIFNILSKGGFISSNSISTQVKRYYDAIEEDLPDYYEYYQGIGLYLEGGDGYYHFTRKEAKVDLERKLEAALKWIDYMSFLKTYHSAFGPGFLFRAADIEIQIGCDMELKEKASKLFSDKKKHEEVVAKLINELEKMGFIEKENEVDGTYKVLTAFHYMEELIDCITISEEVQDEIPE</sequence>
<evidence type="ECO:0000313" key="4">
    <source>
        <dbReference type="Proteomes" id="UP000284772"/>
    </source>
</evidence>
<evidence type="ECO:0000313" key="5">
    <source>
        <dbReference type="Proteomes" id="UP000285013"/>
    </source>
</evidence>
<gene>
    <name evidence="1" type="ORF">DWX27_03855</name>
    <name evidence="3" type="ORF">DWZ32_14350</name>
    <name evidence="2" type="ORF">DWZ95_15700</name>
</gene>
<dbReference type="RefSeq" id="WP_007665964.1">
    <property type="nucleotide sequence ID" value="NZ_BAABZC010000003.1"/>
</dbReference>
<dbReference type="EMBL" id="QRQM01000016">
    <property type="protein sequence ID" value="RHN05426.1"/>
    <property type="molecule type" value="Genomic_DNA"/>
</dbReference>
<dbReference type="Pfam" id="PF21980">
    <property type="entry name" value="MksE"/>
    <property type="match status" value="1"/>
</dbReference>
<evidence type="ECO:0000313" key="1">
    <source>
        <dbReference type="EMBL" id="RGT57304.1"/>
    </source>
</evidence>
<protein>
    <submittedName>
        <fullName evidence="2">Uncharacterized protein</fullName>
    </submittedName>
</protein>
<evidence type="ECO:0000313" key="3">
    <source>
        <dbReference type="EMBL" id="RHN05426.1"/>
    </source>
</evidence>
<dbReference type="EMBL" id="QRPE01000020">
    <property type="protein sequence ID" value="RHL90524.1"/>
    <property type="molecule type" value="Genomic_DNA"/>
</dbReference>
<evidence type="ECO:0000313" key="2">
    <source>
        <dbReference type="EMBL" id="RHL90524.1"/>
    </source>
</evidence>
<dbReference type="AlphaFoldDB" id="A0A3E4KZ52"/>
<proteinExistence type="predicted"/>
<dbReference type="Proteomes" id="UP000286003">
    <property type="component" value="Unassembled WGS sequence"/>
</dbReference>
<name>A0A3E4KZ52_9BACE</name>
<accession>A0A3E4KZ52</accession>